<comment type="caution">
    <text evidence="1">The sequence shown here is derived from an EMBL/GenBank/DDBJ whole genome shotgun (WGS) entry which is preliminary data.</text>
</comment>
<gene>
    <name evidence="1" type="ORF">RchiOBHm_Chr1g0365971</name>
</gene>
<keyword evidence="2" id="KW-1185">Reference proteome</keyword>
<dbReference type="Gramene" id="PRQ59056">
    <property type="protein sequence ID" value="PRQ59056"/>
    <property type="gene ID" value="RchiOBHm_Chr1g0365971"/>
</dbReference>
<dbReference type="AlphaFoldDB" id="A0A2P6SK54"/>
<proteinExistence type="predicted"/>
<reference evidence="1 2" key="1">
    <citation type="journal article" date="2018" name="Nat. Genet.">
        <title>The Rosa genome provides new insights in the design of modern roses.</title>
        <authorList>
            <person name="Bendahmane M."/>
        </authorList>
    </citation>
    <scope>NUCLEOTIDE SEQUENCE [LARGE SCALE GENOMIC DNA]</scope>
    <source>
        <strain evidence="2">cv. Old Blush</strain>
    </source>
</reference>
<organism evidence="1 2">
    <name type="scientific">Rosa chinensis</name>
    <name type="common">China rose</name>
    <dbReference type="NCBI Taxonomy" id="74649"/>
    <lineage>
        <taxon>Eukaryota</taxon>
        <taxon>Viridiplantae</taxon>
        <taxon>Streptophyta</taxon>
        <taxon>Embryophyta</taxon>
        <taxon>Tracheophyta</taxon>
        <taxon>Spermatophyta</taxon>
        <taxon>Magnoliopsida</taxon>
        <taxon>eudicotyledons</taxon>
        <taxon>Gunneridae</taxon>
        <taxon>Pentapetalae</taxon>
        <taxon>rosids</taxon>
        <taxon>fabids</taxon>
        <taxon>Rosales</taxon>
        <taxon>Rosaceae</taxon>
        <taxon>Rosoideae</taxon>
        <taxon>Rosoideae incertae sedis</taxon>
        <taxon>Rosa</taxon>
    </lineage>
</organism>
<protein>
    <submittedName>
        <fullName evidence="1">Uncharacterized protein</fullName>
    </submittedName>
</protein>
<evidence type="ECO:0000313" key="1">
    <source>
        <dbReference type="EMBL" id="PRQ59056.1"/>
    </source>
</evidence>
<sequence>MFMECNIHGNIGTFSGWTITPISLLSGSIANKDTLFSTSIQLSPLVSMDMYISYTTKNLWIKGMGRW</sequence>
<dbReference type="EMBL" id="PDCK01000039">
    <property type="protein sequence ID" value="PRQ59056.1"/>
    <property type="molecule type" value="Genomic_DNA"/>
</dbReference>
<dbReference type="Proteomes" id="UP000238479">
    <property type="component" value="Chromosome 1"/>
</dbReference>
<accession>A0A2P6SK54</accession>
<evidence type="ECO:0000313" key="2">
    <source>
        <dbReference type="Proteomes" id="UP000238479"/>
    </source>
</evidence>
<name>A0A2P6SK54_ROSCH</name>